<keyword evidence="3" id="KW-1185">Reference proteome</keyword>
<accession>A0ABQ6MLS2</accession>
<dbReference type="PROSITE" id="PS50096">
    <property type="entry name" value="IQ"/>
    <property type="match status" value="2"/>
</dbReference>
<sequence length="373" mass="42616">MPDLPKSSRLSSLSPKPPPNYNSAVLARLPYNDTAQFKSVKHGLTPHSTPMERQKEEQMRRRQNLELKAERDMFMARLTGEREDRAGLEGGGAIAIQKIARGFLARPRTAYAQSVREGREAGRLLQNTRARLTRDLLEMTEAVGLPPIPGMTLDSRRMIAQKERESAWRREEAEITAAVEIQSLVRQRLHFKLANKVKLKMLAERREFSAVVIQCHLRGLFGRTVYKAKVEEEHSRAITIIQARIRSKRDRLQTDDMKRRRGLERRRAAGAITMQSIWRGKVSRRKVVAPSFEKVFRRRQQTMYEKMDKQGLGFELQEARSTRASPIPFNEEDEDEGRRQTAQKGGLTKIASQAALEVLQVDVGVGKQALRGL</sequence>
<dbReference type="Pfam" id="PF00612">
    <property type="entry name" value="IQ"/>
    <property type="match status" value="2"/>
</dbReference>
<reference evidence="2 3" key="1">
    <citation type="journal article" date="2023" name="Commun. Biol.">
        <title>Genome analysis of Parmales, the sister group of diatoms, reveals the evolutionary specialization of diatoms from phago-mixotrophs to photoautotrophs.</title>
        <authorList>
            <person name="Ban H."/>
            <person name="Sato S."/>
            <person name="Yoshikawa S."/>
            <person name="Yamada K."/>
            <person name="Nakamura Y."/>
            <person name="Ichinomiya M."/>
            <person name="Sato N."/>
            <person name="Blanc-Mathieu R."/>
            <person name="Endo H."/>
            <person name="Kuwata A."/>
            <person name="Ogata H."/>
        </authorList>
    </citation>
    <scope>NUCLEOTIDE SEQUENCE [LARGE SCALE GENOMIC DNA]</scope>
</reference>
<evidence type="ECO:0000256" key="1">
    <source>
        <dbReference type="SAM" id="MobiDB-lite"/>
    </source>
</evidence>
<proteinExistence type="predicted"/>
<protein>
    <submittedName>
        <fullName evidence="2">Uncharacterized protein</fullName>
    </submittedName>
</protein>
<gene>
    <name evidence="2" type="ORF">TeGR_g14406</name>
</gene>
<dbReference type="Proteomes" id="UP001165060">
    <property type="component" value="Unassembled WGS sequence"/>
</dbReference>
<feature type="compositionally biased region" description="Low complexity" evidence="1">
    <location>
        <begin position="1"/>
        <end position="14"/>
    </location>
</feature>
<dbReference type="SMART" id="SM00015">
    <property type="entry name" value="IQ"/>
    <property type="match status" value="4"/>
</dbReference>
<comment type="caution">
    <text evidence="2">The sequence shown here is derived from an EMBL/GenBank/DDBJ whole genome shotgun (WGS) entry which is preliminary data.</text>
</comment>
<evidence type="ECO:0000313" key="2">
    <source>
        <dbReference type="EMBL" id="GMI28152.1"/>
    </source>
</evidence>
<dbReference type="EMBL" id="BRYB01001540">
    <property type="protein sequence ID" value="GMI28152.1"/>
    <property type="molecule type" value="Genomic_DNA"/>
</dbReference>
<name>A0ABQ6MLS2_9STRA</name>
<evidence type="ECO:0000313" key="3">
    <source>
        <dbReference type="Proteomes" id="UP001165060"/>
    </source>
</evidence>
<dbReference type="InterPro" id="IPR000048">
    <property type="entry name" value="IQ_motif_EF-hand-BS"/>
</dbReference>
<organism evidence="2 3">
    <name type="scientific">Tetraparma gracilis</name>
    <dbReference type="NCBI Taxonomy" id="2962635"/>
    <lineage>
        <taxon>Eukaryota</taxon>
        <taxon>Sar</taxon>
        <taxon>Stramenopiles</taxon>
        <taxon>Ochrophyta</taxon>
        <taxon>Bolidophyceae</taxon>
        <taxon>Parmales</taxon>
        <taxon>Triparmaceae</taxon>
        <taxon>Tetraparma</taxon>
    </lineage>
</organism>
<feature type="region of interest" description="Disordered" evidence="1">
    <location>
        <begin position="323"/>
        <end position="346"/>
    </location>
</feature>
<feature type="region of interest" description="Disordered" evidence="1">
    <location>
        <begin position="1"/>
        <end position="22"/>
    </location>
</feature>